<dbReference type="GO" id="GO:0005782">
    <property type="term" value="C:peroxisomal matrix"/>
    <property type="evidence" value="ECO:0007669"/>
    <property type="project" value="TreeGrafter"/>
</dbReference>
<dbReference type="GO" id="GO:0006633">
    <property type="term" value="P:fatty acid biosynthetic process"/>
    <property type="evidence" value="ECO:0007669"/>
    <property type="project" value="InterPro"/>
</dbReference>
<dbReference type="EMBL" id="HBIB01047363">
    <property type="protein sequence ID" value="CAE0268790.1"/>
    <property type="molecule type" value="Transcribed_RNA"/>
</dbReference>
<name>A0A7S3GK67_9EUKA</name>
<gene>
    <name evidence="3" type="ORF">PBIL07802_LOCUS31140</name>
</gene>
<dbReference type="Pfam" id="PF17408">
    <property type="entry name" value="MCD_N"/>
    <property type="match status" value="1"/>
</dbReference>
<dbReference type="InterPro" id="IPR035372">
    <property type="entry name" value="MCD_N"/>
</dbReference>
<dbReference type="Gene3D" id="3.40.630.150">
    <property type="entry name" value="Malonyl-CoA decarboxylase, catalytic domain"/>
    <property type="match status" value="1"/>
</dbReference>
<evidence type="ECO:0000259" key="2">
    <source>
        <dbReference type="Pfam" id="PF17408"/>
    </source>
</evidence>
<dbReference type="InterPro" id="IPR042303">
    <property type="entry name" value="Malonyl_CoA_deC_C_sf"/>
</dbReference>
<dbReference type="GO" id="GO:2001294">
    <property type="term" value="P:malonyl-CoA catabolic process"/>
    <property type="evidence" value="ECO:0007669"/>
    <property type="project" value="TreeGrafter"/>
</dbReference>
<dbReference type="AlphaFoldDB" id="A0A7S3GK67"/>
<reference evidence="3" key="1">
    <citation type="submission" date="2021-01" db="EMBL/GenBank/DDBJ databases">
        <authorList>
            <person name="Corre E."/>
            <person name="Pelletier E."/>
            <person name="Niang G."/>
            <person name="Scheremetjew M."/>
            <person name="Finn R."/>
            <person name="Kale V."/>
            <person name="Holt S."/>
            <person name="Cochrane G."/>
            <person name="Meng A."/>
            <person name="Brown T."/>
            <person name="Cohen L."/>
        </authorList>
    </citation>
    <scope>NUCLEOTIDE SEQUENCE</scope>
    <source>
        <strain evidence="3">NIES-2562</strain>
    </source>
</reference>
<dbReference type="Pfam" id="PF05292">
    <property type="entry name" value="MCD"/>
    <property type="match status" value="2"/>
</dbReference>
<feature type="domain" description="Malonyl-CoA decarboxylase N-terminal" evidence="2">
    <location>
        <begin position="154"/>
        <end position="249"/>
    </location>
</feature>
<dbReference type="InterPro" id="IPR007956">
    <property type="entry name" value="Malonyl_CoA_deC_C"/>
</dbReference>
<evidence type="ECO:0008006" key="4">
    <source>
        <dbReference type="Google" id="ProtNLM"/>
    </source>
</evidence>
<dbReference type="GO" id="GO:0006085">
    <property type="term" value="P:acetyl-CoA biosynthetic process"/>
    <property type="evidence" value="ECO:0007669"/>
    <property type="project" value="TreeGrafter"/>
</dbReference>
<dbReference type="PANTHER" id="PTHR28641">
    <property type="match status" value="1"/>
</dbReference>
<organism evidence="3">
    <name type="scientific">Palpitomonas bilix</name>
    <dbReference type="NCBI Taxonomy" id="652834"/>
    <lineage>
        <taxon>Eukaryota</taxon>
        <taxon>Eukaryota incertae sedis</taxon>
    </lineage>
</organism>
<sequence>MLSRIGMRPLLSLRKRATPLGRTLPSTCLPTFAQLSTAAVRSEEEEQFQAIRDFWKSWKFKPTPPPPKSDGDGASSQCFEIGVRKRLFLTTAEQKESLRRLLDMGVKTSQADVVPSIVVKNLCIAYLSMEKEAKTAFLSVIASELSQDRDEIQASLESAQQALRENRSPEALRRCIAGIQHSISPRYEHLINKVISFEWGMKFLIDMRADVLSMIDDTKKQADTPSDPFLSVSLRQLDDSLKGKLAEFFRVGFLHLSKIGWDSPALLMEKLMKYEAVHPIHNFAAMKQRLGYGRRCYAFFHPSMKDEPLVFVQVALCPTIPGSIQSILQQSTHDPDVQLPLCPENPSKLDGIVQRLLDNSSASTPSDGGYSTPVPKGFPSLSCEEEDAKVATFYSISSTQKGLKGVEMGNLLIKRVVKELQNELPHVNTFCTLSPIPGFGKWLRRMATLSHPGDRHPFLDSITALPAFQHARDIMSSKGIEPSNLWDVVLYAEKLGSSGSQESRKVGELVETLCAHYLINEKRRGKALDPVANFHVRNGAEVHKLHFLGDVSPAGWKQSSSMMVNYLYRMDSIEENHLQYVMDGRIATGGSVAHLAAQISC</sequence>
<evidence type="ECO:0000313" key="3">
    <source>
        <dbReference type="EMBL" id="CAE0268790.1"/>
    </source>
</evidence>
<evidence type="ECO:0000259" key="1">
    <source>
        <dbReference type="Pfam" id="PF05292"/>
    </source>
</evidence>
<accession>A0A7S3GK67</accession>
<feature type="domain" description="Malonyl-CoA decarboxylase C-terminal" evidence="1">
    <location>
        <begin position="383"/>
        <end position="568"/>
    </location>
</feature>
<dbReference type="InterPro" id="IPR038351">
    <property type="entry name" value="MCD_N_sf"/>
</dbReference>
<proteinExistence type="predicted"/>
<feature type="domain" description="Malonyl-CoA decarboxylase C-terminal" evidence="1">
    <location>
        <begin position="252"/>
        <end position="336"/>
    </location>
</feature>
<dbReference type="Gene3D" id="1.20.140.90">
    <property type="entry name" value="Malonyl-CoA decarboxylase, oligemerization domain"/>
    <property type="match status" value="1"/>
</dbReference>
<dbReference type="InterPro" id="IPR038917">
    <property type="entry name" value="Malonyl_CoA_deC"/>
</dbReference>
<dbReference type="PANTHER" id="PTHR28641:SF1">
    <property type="entry name" value="MALONYL-COA DECARBOXYLASE, MITOCHONDRIAL"/>
    <property type="match status" value="1"/>
</dbReference>
<protein>
    <recommendedName>
        <fullName evidence="4">Malonyl-CoA decarboxylase</fullName>
    </recommendedName>
</protein>
<dbReference type="GO" id="GO:0005759">
    <property type="term" value="C:mitochondrial matrix"/>
    <property type="evidence" value="ECO:0007669"/>
    <property type="project" value="TreeGrafter"/>
</dbReference>
<dbReference type="GO" id="GO:0050080">
    <property type="term" value="F:malonyl-CoA decarboxylase activity"/>
    <property type="evidence" value="ECO:0007669"/>
    <property type="project" value="InterPro"/>
</dbReference>